<keyword evidence="2" id="KW-1185">Reference proteome</keyword>
<evidence type="ECO:0000313" key="2">
    <source>
        <dbReference type="Proteomes" id="UP001176941"/>
    </source>
</evidence>
<proteinExistence type="predicted"/>
<name>A0ABN8YWP0_RANTA</name>
<reference evidence="1" key="1">
    <citation type="submission" date="2023-04" db="EMBL/GenBank/DDBJ databases">
        <authorList>
            <consortium name="ELIXIR-Norway"/>
        </authorList>
    </citation>
    <scope>NUCLEOTIDE SEQUENCE [LARGE SCALE GENOMIC DNA]</scope>
</reference>
<dbReference type="Proteomes" id="UP001176941">
    <property type="component" value="Chromosome 22"/>
</dbReference>
<evidence type="ECO:0000313" key="1">
    <source>
        <dbReference type="EMBL" id="CAI9164326.1"/>
    </source>
</evidence>
<organism evidence="1 2">
    <name type="scientific">Rangifer tarandus platyrhynchus</name>
    <name type="common">Svalbard reindeer</name>
    <dbReference type="NCBI Taxonomy" id="3082113"/>
    <lineage>
        <taxon>Eukaryota</taxon>
        <taxon>Metazoa</taxon>
        <taxon>Chordata</taxon>
        <taxon>Craniata</taxon>
        <taxon>Vertebrata</taxon>
        <taxon>Euteleostomi</taxon>
        <taxon>Mammalia</taxon>
        <taxon>Eutheria</taxon>
        <taxon>Laurasiatheria</taxon>
        <taxon>Artiodactyla</taxon>
        <taxon>Ruminantia</taxon>
        <taxon>Pecora</taxon>
        <taxon>Cervidae</taxon>
        <taxon>Odocoileinae</taxon>
        <taxon>Rangifer</taxon>
    </lineage>
</organism>
<dbReference type="EMBL" id="OX459958">
    <property type="protein sequence ID" value="CAI9164326.1"/>
    <property type="molecule type" value="Genomic_DNA"/>
</dbReference>
<protein>
    <submittedName>
        <fullName evidence="1">Uncharacterized protein</fullName>
    </submittedName>
</protein>
<accession>A0ABN8YWP0</accession>
<gene>
    <name evidence="1" type="ORF">MRATA1EN1_LOCUS13288</name>
</gene>
<sequence length="102" mass="11152">MCVRTRGRGELQSLQAPAPPKVLIPLVCGELPAKLCARAKRCIMPWRLQGCSLSRLLAGATPTARVNTRLLSKQCCPVLVNGAVLRLPDLSWFSQKEVSQDL</sequence>